<dbReference type="RefSeq" id="WP_012500850.1">
    <property type="nucleotide sequence ID" value="NC_011026.1"/>
</dbReference>
<feature type="domain" description="Phosphotyrosine protein phosphatase I" evidence="7">
    <location>
        <begin position="6"/>
        <end position="155"/>
    </location>
</feature>
<dbReference type="SUPFAM" id="SSF52788">
    <property type="entry name" value="Phosphotyrosine protein phosphatases I"/>
    <property type="match status" value="1"/>
</dbReference>
<gene>
    <name evidence="8" type="ordered locus">Ctha_2317</name>
</gene>
<keyword evidence="3" id="KW-0378">Hydrolase</keyword>
<evidence type="ECO:0000259" key="7">
    <source>
        <dbReference type="SMART" id="SM00226"/>
    </source>
</evidence>
<feature type="signal peptide" evidence="6">
    <location>
        <begin position="1"/>
        <end position="23"/>
    </location>
</feature>
<evidence type="ECO:0000256" key="3">
    <source>
        <dbReference type="ARBA" id="ARBA00022801"/>
    </source>
</evidence>
<dbReference type="eggNOG" id="COG0394">
    <property type="taxonomic scope" value="Bacteria"/>
</dbReference>
<dbReference type="GO" id="GO:0004725">
    <property type="term" value="F:protein tyrosine phosphatase activity"/>
    <property type="evidence" value="ECO:0007669"/>
    <property type="project" value="UniProtKB-EC"/>
</dbReference>
<dbReference type="FunFam" id="3.40.50.2300:FF:000113">
    <property type="entry name" value="Low molecular weight protein-tyrosine-phosphatase"/>
    <property type="match status" value="1"/>
</dbReference>
<comment type="similarity">
    <text evidence="1">Belongs to the low molecular weight phosphotyrosine protein phosphatase family.</text>
</comment>
<accession>B3QWK8</accession>
<keyword evidence="4" id="KW-0904">Protein phosphatase</keyword>
<evidence type="ECO:0000256" key="6">
    <source>
        <dbReference type="SAM" id="SignalP"/>
    </source>
</evidence>
<dbReference type="PANTHER" id="PTHR11717">
    <property type="entry name" value="LOW MOLECULAR WEIGHT PROTEIN TYROSINE PHOSPHATASE"/>
    <property type="match status" value="1"/>
</dbReference>
<evidence type="ECO:0000313" key="9">
    <source>
        <dbReference type="Proteomes" id="UP000001208"/>
    </source>
</evidence>
<dbReference type="Gene3D" id="3.40.50.2300">
    <property type="match status" value="1"/>
</dbReference>
<evidence type="ECO:0000256" key="4">
    <source>
        <dbReference type="ARBA" id="ARBA00022912"/>
    </source>
</evidence>
<dbReference type="AlphaFoldDB" id="B3QWK8"/>
<evidence type="ECO:0000256" key="1">
    <source>
        <dbReference type="ARBA" id="ARBA00011063"/>
    </source>
</evidence>
<dbReference type="InterPro" id="IPR023485">
    <property type="entry name" value="Ptyr_pPase"/>
</dbReference>
<evidence type="ECO:0000256" key="2">
    <source>
        <dbReference type="ARBA" id="ARBA00013064"/>
    </source>
</evidence>
<dbReference type="KEGG" id="cts:Ctha_2317"/>
<dbReference type="InterPro" id="IPR036196">
    <property type="entry name" value="Ptyr_pPase_sf"/>
</dbReference>
<feature type="active site" evidence="5">
    <location>
        <position position="18"/>
    </location>
</feature>
<evidence type="ECO:0000256" key="5">
    <source>
        <dbReference type="PIRSR" id="PIRSR617867-1"/>
    </source>
</evidence>
<dbReference type="Pfam" id="PF01451">
    <property type="entry name" value="LMWPc"/>
    <property type="match status" value="1"/>
</dbReference>
<keyword evidence="9" id="KW-1185">Reference proteome</keyword>
<dbReference type="OrthoDB" id="9784339at2"/>
<dbReference type="InterPro" id="IPR017867">
    <property type="entry name" value="Tyr_phospatase_low_mol_wt"/>
</dbReference>
<reference evidence="8 9" key="1">
    <citation type="submission" date="2008-06" db="EMBL/GenBank/DDBJ databases">
        <title>Complete sequence of Chloroherpeton thalassium ATCC 35110.</title>
        <authorList>
            <consortium name="US DOE Joint Genome Institute"/>
            <person name="Lucas S."/>
            <person name="Copeland A."/>
            <person name="Lapidus A."/>
            <person name="Glavina del Rio T."/>
            <person name="Dalin E."/>
            <person name="Tice H."/>
            <person name="Bruce D."/>
            <person name="Goodwin L."/>
            <person name="Pitluck S."/>
            <person name="Schmutz J."/>
            <person name="Larimer F."/>
            <person name="Land M."/>
            <person name="Hauser L."/>
            <person name="Kyrpides N."/>
            <person name="Mikhailova N."/>
            <person name="Liu Z."/>
            <person name="Li T."/>
            <person name="Zhao F."/>
            <person name="Overmann J."/>
            <person name="Bryant D.A."/>
            <person name="Richardson P."/>
        </authorList>
    </citation>
    <scope>NUCLEOTIDE SEQUENCE [LARGE SCALE GENOMIC DNA]</scope>
    <source>
        <strain evidence="9">ATCC 35110 / GB-78</strain>
    </source>
</reference>
<dbReference type="PANTHER" id="PTHR11717:SF7">
    <property type="entry name" value="LOW MOLECULAR WEIGHT PHOSPHOTYROSINE PROTEIN PHOSPHATASE"/>
    <property type="match status" value="1"/>
</dbReference>
<feature type="active site" description="Nucleophile" evidence="5">
    <location>
        <position position="12"/>
    </location>
</feature>
<dbReference type="CDD" id="cd16343">
    <property type="entry name" value="LMWPTP"/>
    <property type="match status" value="1"/>
</dbReference>
<feature type="chain" id="PRO_5002797763" description="protein-tyrosine-phosphatase" evidence="6">
    <location>
        <begin position="24"/>
        <end position="166"/>
    </location>
</feature>
<dbReference type="STRING" id="517418.Ctha_2317"/>
<protein>
    <recommendedName>
        <fullName evidence="2">protein-tyrosine-phosphatase</fullName>
        <ecNumber evidence="2">3.1.3.48</ecNumber>
    </recommendedName>
</protein>
<proteinExistence type="inferred from homology"/>
<dbReference type="EMBL" id="CP001100">
    <property type="protein sequence ID" value="ACF14768.1"/>
    <property type="molecule type" value="Genomic_DNA"/>
</dbReference>
<name>B3QWK8_CHLT3</name>
<evidence type="ECO:0000313" key="8">
    <source>
        <dbReference type="EMBL" id="ACF14768.1"/>
    </source>
</evidence>
<sequence>MGKKKIKVLFVCFGNICRSPTAAAVFKKTVENEGLHEVIEVDSAGTSGYHIGDKADVRSRDAAASRGYDMSDHRGRRVEVEDFSTFDYILAMDNDNYSQLATLCTAGNWNKLKMFMAFGDGFPGKEVPDPYYGGPSGFELVLDMVESASQGLLRDIKEKHLSKTEA</sequence>
<dbReference type="EC" id="3.1.3.48" evidence="2"/>
<feature type="active site" description="Proton donor" evidence="5">
    <location>
        <position position="129"/>
    </location>
</feature>
<dbReference type="InterPro" id="IPR050438">
    <property type="entry name" value="LMW_PTPase"/>
</dbReference>
<dbReference type="SMART" id="SM00226">
    <property type="entry name" value="LMWPc"/>
    <property type="match status" value="1"/>
</dbReference>
<keyword evidence="6" id="KW-0732">Signal</keyword>
<dbReference type="Proteomes" id="UP000001208">
    <property type="component" value="Chromosome"/>
</dbReference>
<dbReference type="HOGENOM" id="CLU_071415_2_2_10"/>
<dbReference type="PRINTS" id="PR00719">
    <property type="entry name" value="LMWPTPASE"/>
</dbReference>
<organism evidence="8 9">
    <name type="scientific">Chloroherpeton thalassium (strain ATCC 35110 / GB-78)</name>
    <dbReference type="NCBI Taxonomy" id="517418"/>
    <lineage>
        <taxon>Bacteria</taxon>
        <taxon>Pseudomonadati</taxon>
        <taxon>Chlorobiota</taxon>
        <taxon>Chlorobiia</taxon>
        <taxon>Chlorobiales</taxon>
        <taxon>Chloroherpetonaceae</taxon>
        <taxon>Chloroherpeton</taxon>
    </lineage>
</organism>